<organism evidence="16 17">
    <name type="scientific">Gossypium australe</name>
    <dbReference type="NCBI Taxonomy" id="47621"/>
    <lineage>
        <taxon>Eukaryota</taxon>
        <taxon>Viridiplantae</taxon>
        <taxon>Streptophyta</taxon>
        <taxon>Embryophyta</taxon>
        <taxon>Tracheophyta</taxon>
        <taxon>Spermatophyta</taxon>
        <taxon>Magnoliopsida</taxon>
        <taxon>eudicotyledons</taxon>
        <taxon>Gunneridae</taxon>
        <taxon>Pentapetalae</taxon>
        <taxon>rosids</taxon>
        <taxon>malvids</taxon>
        <taxon>Malvales</taxon>
        <taxon>Malvaceae</taxon>
        <taxon>Malvoideae</taxon>
        <taxon>Gossypium</taxon>
    </lineage>
</organism>
<sequence length="2066" mass="228229">MLQIFDLASNNFRGKLHLTCLGTWKAMQPNPDKNQSELKHLQFEDFGGGVKYQDAITITIKGLELELVKILTIFTSIDISYYYFEGPIPGVIGKFKELLGLNFSHNAFTGFPSFFGKLQQLESLDLSSNSLRGEIPLQLVNLNFLSFLNVSNNKLVGPIPTSTQLQTFSEASSEASFENNAGLCGPPLKTMCGLPSAKEDSPSDSETGSIIDWNHLSVEIGFIFGLGIIIVPLIYWKRGGSGISSVSIVLSPGFSPVLVLNLAGNQLNATIHSTDWAGLSKLVSVDLQTNKLSGTIPPTLFGIPSLQALVLSESQFDGSIGDLHGKASLLLRFLDLRSNKLQGRFPVSLFEVHGLEYLSLSSNNFSGLIPMTAFQNLRNLSYLDLSYNRLSIDATTTNISSLSFPTFNSLGLGSCNLTEFPGFLKNQTSLNYLDLSKNQIHGGIPNWIWKAKSLSYLNLSQNFLVEFERPLKNITSTLWFLDLHDNQLHGKIPILPLHAIYLDYSNNNFNSVLPAHVGDFLQSANFFSISNNNFHGSIPQSICNSSALKVLDLSNNSLRGPIPQCLFQMNASLGVLNLGRNNLSGIISDTFPESCQLKTLHLNQNRLEGKIPKSLANCKMLEVLDIGNNLINGSFPCHLTSIAMLRVLVLRSNNFSGYIDCSGDNSEWKMLQIFDLASNNFSGKLHLTCLGTWDAMQPNPDKNQSELKDLRYEGEALDPFYYQDSIIVTIKSLELELVKILTIFTTIDTSCNNFEGPIPEVIGTFKALYDLNFSHNAFTGPIPVFFGNLRQLESVDLSSNSLHGEIPLQLANLNFLSFLNVSNNKLVGPIPTSTQLQSFSEASFENNAGLCGSPLKAACGLPPAKTDNPSDARSTINWNYLSAETGDGGNGILSAWIVLFPGFSLVCLLKPESMGGELTGTKGGTSKEMSLFSLLFLNSFVSVMLIVDVVLVSAQCQSDQSQLLLQLESSFSYNQTSSGKLVPVKWKWNQSTDCCSWDGVRCDGDGHVISLDLNSRSISSSIDNSSSLFRLQHLKWLNLAYNKFKPVFPTVFDKLENLSYLNLSNAGFKGQIPIEISRLTRLVTLDLSVSSLLGRSLKLEKPNLEMLVQNLKRLRFLYLDGVNISATGNEWCKALLPLTELQELSMSNCYLSGPIHSSLSNLRSLSVIRLDNNNLSASVPQFFTEFVNLTSLRLSATGLLGRLPEEIFQIPTLQILDLSTNKLLEGSFPNFLLKASLRTLALSGTNFRGQVPESIGNLEQLTRIELASCNFSGAIPKTMKKLTQLVYLDFSYNNFSGPIPSFSSSKNLTQLNLAHNQLNDKIDSTNWSALSKLVSVNLQNNKLSGTIPPTLFCIPSLRSLFLSQNQFKGNLSDLHGKASSLLDTLDLSSNKLQGQFPMSVFELRGLKFLSLASNNFSGLIPMKALQNLKNLSSLDLSYNSLSIDATDTNVSSLSFPNITTLKLTSCNLTEFPDFLTYQSKLSYLDLSNNQIQGKIPNWIWKVRSLRYLNLSQNLLVKFEISLENINSSLKVLDLHGNRLQGKIEILPSTATYLDYSNNNFNSVLPAQIGDFLQFAYFFSVSGNNFNGSIPESICSSLYLRVLDMSDNYLSGPIPKCLTQMSASLGVLNLRGNNLSGIISDTFPESCKLQTLDLNQNRLEGKVPESLGNCKKLEVVDIGNNQISGSFPCHLKNISKLHVLVLRSNKFNGSIHCHKNNTGWPMLQIIDLASNNFSGKLHQKCLATWKGMQVFENEEQSKVKHLQFQFLEFYPNHYQDAITVTIKGLEWELVKILTVFTTIDISCNNFEGPIPEVIGTFKELYGLNFSHNAFTGSMPSFLGNLQQLESLDLSSNYLSGGIPLQLVNLNFLSFLNVSNNKLVGQIPTGTQLQTFSKASFENNPGLCGPPLTVKCANVFRPTTHTVPEVQSVDGLDWLFIFIGVGFGAGAAAFAVPLLLWKTASKWVDDNVDKILEIILPKVGLTYRRPSDLKVEADENPEEDKTETDDDDEEDEDEESKETTEEFRGRYCVFCSKLDNNTMKKVIHDLCCTCYDSPYLLPSTPSSSSFSP</sequence>
<dbReference type="InterPro" id="IPR046956">
    <property type="entry name" value="RLP23-like"/>
</dbReference>
<dbReference type="InterPro" id="IPR013210">
    <property type="entry name" value="LRR_N_plant-typ"/>
</dbReference>
<keyword evidence="5" id="KW-0433">Leucine-rich repeat</keyword>
<evidence type="ECO:0000256" key="1">
    <source>
        <dbReference type="ARBA" id="ARBA00004251"/>
    </source>
</evidence>
<dbReference type="PANTHER" id="PTHR48061:SF20">
    <property type="entry name" value="LEUCINE-RICH REPEAT RECEPTOR PROTEIN KINASE MSP1-LIKE"/>
    <property type="match status" value="1"/>
</dbReference>
<feature type="domain" description="Leucine-rich repeat-containing N-terminal plant-type" evidence="15">
    <location>
        <begin position="958"/>
        <end position="1003"/>
    </location>
</feature>
<dbReference type="PANTHER" id="PTHR48061">
    <property type="entry name" value="LEUCINE-RICH REPEAT RECEPTOR PROTEIN KINASE EMS1-LIKE-RELATED"/>
    <property type="match status" value="1"/>
</dbReference>
<feature type="region of interest" description="Disordered" evidence="13">
    <location>
        <begin position="1986"/>
        <end position="2017"/>
    </location>
</feature>
<dbReference type="Gene3D" id="3.80.10.10">
    <property type="entry name" value="Ribonuclease Inhibitor"/>
    <property type="match status" value="11"/>
</dbReference>
<evidence type="ECO:0000313" key="16">
    <source>
        <dbReference type="EMBL" id="KAA3464821.1"/>
    </source>
</evidence>
<gene>
    <name evidence="16" type="ORF">EPI10_000047</name>
</gene>
<proteinExistence type="inferred from homology"/>
<comment type="similarity">
    <text evidence="2">Belongs to the RLP family.</text>
</comment>
<keyword evidence="9 14" id="KW-1133">Transmembrane helix</keyword>
<dbReference type="GO" id="GO:0005886">
    <property type="term" value="C:plasma membrane"/>
    <property type="evidence" value="ECO:0007669"/>
    <property type="project" value="UniProtKB-SubCell"/>
</dbReference>
<dbReference type="SMART" id="SM00365">
    <property type="entry name" value="LRR_SD22"/>
    <property type="match status" value="10"/>
</dbReference>
<keyword evidence="7" id="KW-0732">Signal</keyword>
<reference evidence="17" key="1">
    <citation type="journal article" date="2019" name="Plant Biotechnol. J.">
        <title>Genome sequencing of the Australian wild diploid species Gossypium australe highlights disease resistance and delayed gland morphogenesis.</title>
        <authorList>
            <person name="Cai Y."/>
            <person name="Cai X."/>
            <person name="Wang Q."/>
            <person name="Wang P."/>
            <person name="Zhang Y."/>
            <person name="Cai C."/>
            <person name="Xu Y."/>
            <person name="Wang K."/>
            <person name="Zhou Z."/>
            <person name="Wang C."/>
            <person name="Geng S."/>
            <person name="Li B."/>
            <person name="Dong Q."/>
            <person name="Hou Y."/>
            <person name="Wang H."/>
            <person name="Ai P."/>
            <person name="Liu Z."/>
            <person name="Yi F."/>
            <person name="Sun M."/>
            <person name="An G."/>
            <person name="Cheng J."/>
            <person name="Zhang Y."/>
            <person name="Shi Q."/>
            <person name="Xie Y."/>
            <person name="Shi X."/>
            <person name="Chang Y."/>
            <person name="Huang F."/>
            <person name="Chen Y."/>
            <person name="Hong S."/>
            <person name="Mi L."/>
            <person name="Sun Q."/>
            <person name="Zhang L."/>
            <person name="Zhou B."/>
            <person name="Peng R."/>
            <person name="Zhang X."/>
            <person name="Liu F."/>
        </authorList>
    </citation>
    <scope>NUCLEOTIDE SEQUENCE [LARGE SCALE GENOMIC DNA]</scope>
    <source>
        <strain evidence="17">cv. PA1801</strain>
    </source>
</reference>
<comment type="subcellular location">
    <subcellularLocation>
        <location evidence="1">Cell membrane</location>
        <topology evidence="1">Single-pass type I membrane protein</topology>
    </subcellularLocation>
</comment>
<keyword evidence="4" id="KW-0597">Phosphoprotein</keyword>
<evidence type="ECO:0000256" key="6">
    <source>
        <dbReference type="ARBA" id="ARBA00022692"/>
    </source>
</evidence>
<keyword evidence="8" id="KW-0677">Repeat</keyword>
<dbReference type="OrthoDB" id="1394818at2759"/>
<evidence type="ECO:0000259" key="15">
    <source>
        <dbReference type="Pfam" id="PF08263"/>
    </source>
</evidence>
<evidence type="ECO:0000256" key="3">
    <source>
        <dbReference type="ARBA" id="ARBA00022475"/>
    </source>
</evidence>
<evidence type="ECO:0000256" key="9">
    <source>
        <dbReference type="ARBA" id="ARBA00022989"/>
    </source>
</evidence>
<evidence type="ECO:0000256" key="4">
    <source>
        <dbReference type="ARBA" id="ARBA00022553"/>
    </source>
</evidence>
<dbReference type="EMBL" id="SMMG02000007">
    <property type="protein sequence ID" value="KAA3464821.1"/>
    <property type="molecule type" value="Genomic_DNA"/>
</dbReference>
<dbReference type="Proteomes" id="UP000325315">
    <property type="component" value="Unassembled WGS sequence"/>
</dbReference>
<dbReference type="InterPro" id="IPR003591">
    <property type="entry name" value="Leu-rich_rpt_typical-subtyp"/>
</dbReference>
<dbReference type="SMART" id="SM00369">
    <property type="entry name" value="LRR_TYP"/>
    <property type="match status" value="17"/>
</dbReference>
<evidence type="ECO:0000256" key="14">
    <source>
        <dbReference type="SAM" id="Phobius"/>
    </source>
</evidence>
<dbReference type="FunFam" id="3.80.10.10:FF:000095">
    <property type="entry name" value="LRR receptor-like serine/threonine-protein kinase GSO1"/>
    <property type="match status" value="1"/>
</dbReference>
<keyword evidence="12" id="KW-0325">Glycoprotein</keyword>
<feature type="transmembrane region" description="Helical" evidence="14">
    <location>
        <begin position="1932"/>
        <end position="1955"/>
    </location>
</feature>
<evidence type="ECO:0000256" key="13">
    <source>
        <dbReference type="SAM" id="MobiDB-lite"/>
    </source>
</evidence>
<dbReference type="InterPro" id="IPR001611">
    <property type="entry name" value="Leu-rich_rpt"/>
</dbReference>
<keyword evidence="11 16" id="KW-0675">Receptor</keyword>
<comment type="caution">
    <text evidence="16">The sequence shown here is derived from an EMBL/GenBank/DDBJ whole genome shotgun (WGS) entry which is preliminary data.</text>
</comment>
<evidence type="ECO:0000256" key="5">
    <source>
        <dbReference type="ARBA" id="ARBA00022614"/>
    </source>
</evidence>
<evidence type="ECO:0000256" key="12">
    <source>
        <dbReference type="ARBA" id="ARBA00023180"/>
    </source>
</evidence>
<evidence type="ECO:0000256" key="7">
    <source>
        <dbReference type="ARBA" id="ARBA00022729"/>
    </source>
</evidence>
<dbReference type="SUPFAM" id="SSF52047">
    <property type="entry name" value="RNI-like"/>
    <property type="match status" value="1"/>
</dbReference>
<evidence type="ECO:0000256" key="10">
    <source>
        <dbReference type="ARBA" id="ARBA00023136"/>
    </source>
</evidence>
<accession>A0A5B6V720</accession>
<dbReference type="FunFam" id="3.80.10.10:FF:000213">
    <property type="entry name" value="Tyrosine-sulfated glycopeptide receptor 1"/>
    <property type="match status" value="1"/>
</dbReference>
<evidence type="ECO:0000256" key="8">
    <source>
        <dbReference type="ARBA" id="ARBA00022737"/>
    </source>
</evidence>
<protein>
    <submittedName>
        <fullName evidence="16">Receptor-like protein 12</fullName>
    </submittedName>
</protein>
<dbReference type="Pfam" id="PF00560">
    <property type="entry name" value="LRR_1"/>
    <property type="match status" value="10"/>
</dbReference>
<dbReference type="InterPro" id="IPR032675">
    <property type="entry name" value="LRR_dom_sf"/>
</dbReference>
<dbReference type="Pfam" id="PF13855">
    <property type="entry name" value="LRR_8"/>
    <property type="match status" value="5"/>
</dbReference>
<dbReference type="FunFam" id="3.80.10.10:FF:000383">
    <property type="entry name" value="Leucine-rich repeat receptor protein kinase EMS1"/>
    <property type="match status" value="1"/>
</dbReference>
<dbReference type="FunFam" id="3.80.10.10:FF:000041">
    <property type="entry name" value="LRR receptor-like serine/threonine-protein kinase ERECTA"/>
    <property type="match status" value="1"/>
</dbReference>
<evidence type="ECO:0000256" key="2">
    <source>
        <dbReference type="ARBA" id="ARBA00009592"/>
    </source>
</evidence>
<keyword evidence="10 14" id="KW-0472">Membrane</keyword>
<dbReference type="SUPFAM" id="SSF52058">
    <property type="entry name" value="L domain-like"/>
    <property type="match status" value="4"/>
</dbReference>
<dbReference type="Pfam" id="PF08263">
    <property type="entry name" value="LRRNT_2"/>
    <property type="match status" value="1"/>
</dbReference>
<name>A0A5B6V720_9ROSI</name>
<dbReference type="GO" id="GO:0007165">
    <property type="term" value="P:signal transduction"/>
    <property type="evidence" value="ECO:0007669"/>
    <property type="project" value="UniProtKB-ARBA"/>
</dbReference>
<feature type="compositionally biased region" description="Acidic residues" evidence="13">
    <location>
        <begin position="1992"/>
        <end position="2014"/>
    </location>
</feature>
<evidence type="ECO:0000256" key="11">
    <source>
        <dbReference type="ARBA" id="ARBA00023170"/>
    </source>
</evidence>
<keyword evidence="6 14" id="KW-0812">Transmembrane</keyword>
<keyword evidence="3" id="KW-1003">Cell membrane</keyword>
<evidence type="ECO:0000313" key="17">
    <source>
        <dbReference type="Proteomes" id="UP000325315"/>
    </source>
</evidence>
<dbReference type="PRINTS" id="PR00019">
    <property type="entry name" value="LEURICHRPT"/>
</dbReference>
<dbReference type="FunFam" id="3.80.10.10:FF:000111">
    <property type="entry name" value="LRR receptor-like serine/threonine-protein kinase ERECTA"/>
    <property type="match status" value="2"/>
</dbReference>
<keyword evidence="17" id="KW-1185">Reference proteome</keyword>